<evidence type="ECO:0000313" key="3">
    <source>
        <dbReference type="EMBL" id="MCM2369310.1"/>
    </source>
</evidence>
<dbReference type="InterPro" id="IPR036812">
    <property type="entry name" value="NAD(P)_OxRdtase_dom_sf"/>
</dbReference>
<reference evidence="3 4" key="1">
    <citation type="journal article" date="2022" name="Syst. Appl. Microbiol.">
        <title>Rhodopirellula aestuarii sp. nov., a novel member of the genus Rhodopirellula isolated from brackish sediments collected in the Tagus River estuary, Portugal.</title>
        <authorList>
            <person name="Vitorino I.R."/>
            <person name="Klimek D."/>
            <person name="Calusinska M."/>
            <person name="Lobo-da-Cunha A."/>
            <person name="Vasconcelos V."/>
            <person name="Lage O.M."/>
        </authorList>
    </citation>
    <scope>NUCLEOTIDE SEQUENCE [LARGE SCALE GENOMIC DNA]</scope>
    <source>
        <strain evidence="3 4">ICT_H3.1</strain>
    </source>
</reference>
<proteinExistence type="predicted"/>
<dbReference type="PANTHER" id="PTHR43364">
    <property type="entry name" value="NADH-SPECIFIC METHYLGLYOXAL REDUCTASE-RELATED"/>
    <property type="match status" value="1"/>
</dbReference>
<dbReference type="PANTHER" id="PTHR43364:SF4">
    <property type="entry name" value="NAD(P)-LINKED OXIDOREDUCTASE SUPERFAMILY PROTEIN"/>
    <property type="match status" value="1"/>
</dbReference>
<comment type="caution">
    <text evidence="3">The sequence shown here is derived from an EMBL/GenBank/DDBJ whole genome shotgun (WGS) entry which is preliminary data.</text>
</comment>
<gene>
    <name evidence="3" type="ORF">NB063_01615</name>
</gene>
<dbReference type="InterPro" id="IPR023210">
    <property type="entry name" value="NADP_OxRdtase_dom"/>
</dbReference>
<evidence type="ECO:0000259" key="2">
    <source>
        <dbReference type="Pfam" id="PF00248"/>
    </source>
</evidence>
<evidence type="ECO:0000313" key="4">
    <source>
        <dbReference type="Proteomes" id="UP001202961"/>
    </source>
</evidence>
<keyword evidence="1" id="KW-0560">Oxidoreductase</keyword>
<organism evidence="3 4">
    <name type="scientific">Aporhodopirellula aestuarii</name>
    <dbReference type="NCBI Taxonomy" id="2950107"/>
    <lineage>
        <taxon>Bacteria</taxon>
        <taxon>Pseudomonadati</taxon>
        <taxon>Planctomycetota</taxon>
        <taxon>Planctomycetia</taxon>
        <taxon>Pirellulales</taxon>
        <taxon>Pirellulaceae</taxon>
        <taxon>Aporhodopirellula</taxon>
    </lineage>
</organism>
<dbReference type="Proteomes" id="UP001202961">
    <property type="component" value="Unassembled WGS sequence"/>
</dbReference>
<keyword evidence="4" id="KW-1185">Reference proteome</keyword>
<dbReference type="InterPro" id="IPR050523">
    <property type="entry name" value="AKR_Detox_Biosynth"/>
</dbReference>
<name>A0ABT0TXP5_9BACT</name>
<dbReference type="Pfam" id="PF00248">
    <property type="entry name" value="Aldo_ket_red"/>
    <property type="match status" value="1"/>
</dbReference>
<accession>A0ABT0TXP5</accession>
<evidence type="ECO:0000256" key="1">
    <source>
        <dbReference type="ARBA" id="ARBA00023002"/>
    </source>
</evidence>
<dbReference type="RefSeq" id="WP_250926985.1">
    <property type="nucleotide sequence ID" value="NZ_JAMQBK010000008.1"/>
</dbReference>
<sequence length="320" mass="34249">MNENDPSLADSPASGSTPSAPLFRGEVVLGLWPIAGVTTVGVTDRDADETIATAIELGVTTFDTAYSYGLSGESDRYLARAIHGDTDRFHIVSKVGQRYLDDGKRVVDSRPETLCADAEESLRRLGIERFNTLMLHSIDESVPIERSAEALLKLRERGLAERIGLCNASEAERARFDAVCDCRAIQCPLNLLEQGTLGTVIADSASQGCDVLVYWTLMKGLLAGKISPDHVFPPGDSRPGYAVFQGERRAAAHRVVDGLKEIASETGRTVANLSVSWTLSQAGVTGALVGARRPEQIREVAGAGPLEAETLTRINALVAS</sequence>
<feature type="domain" description="NADP-dependent oxidoreductase" evidence="2">
    <location>
        <begin position="27"/>
        <end position="317"/>
    </location>
</feature>
<dbReference type="SUPFAM" id="SSF51430">
    <property type="entry name" value="NAD(P)-linked oxidoreductase"/>
    <property type="match status" value="1"/>
</dbReference>
<protein>
    <submittedName>
        <fullName evidence="3">Aldo/keto reductase</fullName>
    </submittedName>
</protein>
<dbReference type="EMBL" id="JAMQBK010000008">
    <property type="protein sequence ID" value="MCM2369310.1"/>
    <property type="molecule type" value="Genomic_DNA"/>
</dbReference>
<dbReference type="Gene3D" id="3.20.20.100">
    <property type="entry name" value="NADP-dependent oxidoreductase domain"/>
    <property type="match status" value="1"/>
</dbReference>